<dbReference type="EMBL" id="AFQE01000137">
    <property type="protein sequence ID" value="EGQ74592.1"/>
    <property type="molecule type" value="Genomic_DNA"/>
</dbReference>
<organism evidence="1 2">
    <name type="scientific">Neisseria macacae ATCC 33926</name>
    <dbReference type="NCBI Taxonomy" id="997348"/>
    <lineage>
        <taxon>Bacteria</taxon>
        <taxon>Pseudomonadati</taxon>
        <taxon>Pseudomonadota</taxon>
        <taxon>Betaproteobacteria</taxon>
        <taxon>Neisseriales</taxon>
        <taxon>Neisseriaceae</taxon>
        <taxon>Neisseria</taxon>
    </lineage>
</organism>
<dbReference type="Proteomes" id="UP000004982">
    <property type="component" value="Unassembled WGS sequence"/>
</dbReference>
<name>A0AA36UGI7_9NEIS</name>
<reference evidence="1 2" key="1">
    <citation type="submission" date="2011-05" db="EMBL/GenBank/DDBJ databases">
        <authorList>
            <person name="Muzny D."/>
            <person name="Qin X."/>
            <person name="Deng J."/>
            <person name="Jiang H."/>
            <person name="Liu Y."/>
            <person name="Qu J."/>
            <person name="Song X.-Z."/>
            <person name="Zhang L."/>
            <person name="Thornton R."/>
            <person name="Coyle M."/>
            <person name="Francisco L."/>
            <person name="Jackson L."/>
            <person name="Javaid M."/>
            <person name="Korchina V."/>
            <person name="Kovar C."/>
            <person name="Mata R."/>
            <person name="Mathew T."/>
            <person name="Ngo R."/>
            <person name="Nguyen L."/>
            <person name="Nguyen N."/>
            <person name="Okwuonu G."/>
            <person name="Ongeri F."/>
            <person name="Pham C."/>
            <person name="Simmons D."/>
            <person name="Wilczek-Boney K."/>
            <person name="Hale W."/>
            <person name="Jakkamsetti A."/>
            <person name="Pham P."/>
            <person name="Ruth R."/>
            <person name="San Lucas F."/>
            <person name="Warren J."/>
            <person name="Zhang J."/>
            <person name="Zhao Z."/>
            <person name="Zhou C."/>
            <person name="Zhu D."/>
            <person name="Lee S."/>
            <person name="Bess C."/>
            <person name="Blankenburg K."/>
            <person name="Forbes L."/>
            <person name="Fu Q."/>
            <person name="Gubbala S."/>
            <person name="Hirani K."/>
            <person name="Jayaseelan J.C."/>
            <person name="Lara F."/>
            <person name="Munidasa M."/>
            <person name="Palculict T."/>
            <person name="Patil S."/>
            <person name="Pu L.-L."/>
            <person name="Saada N."/>
            <person name="Tang L."/>
            <person name="Weissenberger G."/>
            <person name="Zhu Y."/>
            <person name="Hemphill L."/>
            <person name="Shang Y."/>
            <person name="Youmans B."/>
            <person name="Ayvaz T."/>
            <person name="Ross M."/>
            <person name="Santibanez J."/>
            <person name="Aqrawi P."/>
            <person name="Gross S."/>
            <person name="Joshi V."/>
            <person name="Fowler G."/>
            <person name="Nazareth L."/>
            <person name="Reid J."/>
            <person name="Worley K."/>
            <person name="Petrosino J."/>
            <person name="Highlander S."/>
            <person name="Gibbs R."/>
        </authorList>
    </citation>
    <scope>NUCLEOTIDE SEQUENCE [LARGE SCALE GENOMIC DNA]</scope>
    <source>
        <strain evidence="1 2">ATCC 33926</strain>
    </source>
</reference>
<comment type="caution">
    <text evidence="1">The sequence shown here is derived from an EMBL/GenBank/DDBJ whole genome shotgun (WGS) entry which is preliminary data.</text>
</comment>
<evidence type="ECO:0000313" key="1">
    <source>
        <dbReference type="EMBL" id="EGQ74592.1"/>
    </source>
</evidence>
<evidence type="ECO:0000313" key="2">
    <source>
        <dbReference type="Proteomes" id="UP000004982"/>
    </source>
</evidence>
<dbReference type="AlphaFoldDB" id="A0AA36UGI7"/>
<proteinExistence type="predicted"/>
<accession>A0AA36UGI7</accession>
<sequence>MLFALFKIESAMAKSLPTHTNKKAVFPKKYGFLNITINLDYSSEPV</sequence>
<gene>
    <name evidence="1" type="ORF">HMPREF9418_2748</name>
</gene>
<protein>
    <submittedName>
        <fullName evidence="1">Uncharacterized protein</fullName>
    </submittedName>
</protein>